<keyword evidence="4" id="KW-1185">Reference proteome</keyword>
<gene>
    <name evidence="3" type="ORF">LMG23994_04059</name>
</gene>
<comment type="caution">
    <text evidence="3">The sequence shown here is derived from an EMBL/GenBank/DDBJ whole genome shotgun (WGS) entry which is preliminary data.</text>
</comment>
<feature type="transmembrane region" description="Helical" evidence="2">
    <location>
        <begin position="46"/>
        <end position="64"/>
    </location>
</feature>
<keyword evidence="2" id="KW-1133">Transmembrane helix</keyword>
<dbReference type="EMBL" id="CAJZAF010000023">
    <property type="protein sequence ID" value="CAG9178998.1"/>
    <property type="molecule type" value="Genomic_DNA"/>
</dbReference>
<accession>A0ABM8XFT1</accession>
<evidence type="ECO:0000256" key="1">
    <source>
        <dbReference type="SAM" id="MobiDB-lite"/>
    </source>
</evidence>
<evidence type="ECO:0000256" key="2">
    <source>
        <dbReference type="SAM" id="Phobius"/>
    </source>
</evidence>
<organism evidence="3 4">
    <name type="scientific">Cupriavidus pinatubonensis</name>
    <dbReference type="NCBI Taxonomy" id="248026"/>
    <lineage>
        <taxon>Bacteria</taxon>
        <taxon>Pseudomonadati</taxon>
        <taxon>Pseudomonadota</taxon>
        <taxon>Betaproteobacteria</taxon>
        <taxon>Burkholderiales</taxon>
        <taxon>Burkholderiaceae</taxon>
        <taxon>Cupriavidus</taxon>
    </lineage>
</organism>
<protein>
    <recommendedName>
        <fullName evidence="5">Low affinity iron permease family protein</fullName>
    </recommendedName>
</protein>
<keyword evidence="2" id="KW-0472">Membrane</keyword>
<dbReference type="InterPro" id="IPR007251">
    <property type="entry name" value="Iron_permease_Fet4"/>
</dbReference>
<sequence length="199" mass="21735">MSRNGLDLKDTQGAAASQAGRHRSRLIHWFDRFAGAATRHAGSPTAFVMAVFVVVAWSVTGPMFGYSETWQLVINTGTTIVTFLMVFLIQQSQNKDAVAVHLKLNELLASHREASNMLVAIEDLDEEELRQLVAFYRHLAELAELEGGLKCSHSLDEANMNTAQKREARVSRHAVAPDAGPSSAKPDKAPEADIASHEA</sequence>
<feature type="region of interest" description="Disordered" evidence="1">
    <location>
        <begin position="161"/>
        <end position="199"/>
    </location>
</feature>
<name>A0ABM8XFT1_9BURK</name>
<keyword evidence="2" id="KW-0812">Transmembrane</keyword>
<feature type="transmembrane region" description="Helical" evidence="2">
    <location>
        <begin position="70"/>
        <end position="89"/>
    </location>
</feature>
<dbReference type="RefSeq" id="WP_224005010.1">
    <property type="nucleotide sequence ID" value="NZ_CAJZAF010000023.1"/>
</dbReference>
<dbReference type="Pfam" id="PF04120">
    <property type="entry name" value="Iron_permease"/>
    <property type="match status" value="1"/>
</dbReference>
<evidence type="ECO:0000313" key="4">
    <source>
        <dbReference type="Proteomes" id="UP000701702"/>
    </source>
</evidence>
<evidence type="ECO:0008006" key="5">
    <source>
        <dbReference type="Google" id="ProtNLM"/>
    </source>
</evidence>
<dbReference type="Proteomes" id="UP000701702">
    <property type="component" value="Unassembled WGS sequence"/>
</dbReference>
<feature type="compositionally biased region" description="Basic and acidic residues" evidence="1">
    <location>
        <begin position="185"/>
        <end position="199"/>
    </location>
</feature>
<proteinExistence type="predicted"/>
<reference evidence="3 4" key="1">
    <citation type="submission" date="2021-08" db="EMBL/GenBank/DDBJ databases">
        <authorList>
            <person name="Peeters C."/>
        </authorList>
    </citation>
    <scope>NUCLEOTIDE SEQUENCE [LARGE SCALE GENOMIC DNA]</scope>
    <source>
        <strain evidence="3 4">LMG 23994</strain>
    </source>
</reference>
<evidence type="ECO:0000313" key="3">
    <source>
        <dbReference type="EMBL" id="CAG9178998.1"/>
    </source>
</evidence>